<dbReference type="PANTHER" id="PTHR33835:SF1">
    <property type="entry name" value="METALLO-BETA-LACTAMASE DOMAIN-CONTAINING PROTEIN"/>
    <property type="match status" value="1"/>
</dbReference>
<dbReference type="EMBL" id="FOCV01000027">
    <property type="protein sequence ID" value="SEO86125.1"/>
    <property type="molecule type" value="Genomic_DNA"/>
</dbReference>
<dbReference type="Pfam" id="PF14234">
    <property type="entry name" value="DUF4336"/>
    <property type="match status" value="1"/>
</dbReference>
<dbReference type="STRING" id="501024.RTCCBAU85039_5048"/>
<dbReference type="Proteomes" id="UP000183063">
    <property type="component" value="Unassembled WGS sequence"/>
</dbReference>
<dbReference type="OrthoDB" id="450111at2"/>
<dbReference type="EMBL" id="FNXB01000036">
    <property type="protein sequence ID" value="SEI14189.1"/>
    <property type="molecule type" value="Genomic_DNA"/>
</dbReference>
<evidence type="ECO:0000313" key="3">
    <source>
        <dbReference type="Proteomes" id="UP000183063"/>
    </source>
</evidence>
<sequence>MSASLYEPINVYKPEGPDIGVVDGPFEYLTVARIRLPLPFTTRMTVVRLLNGDLFLHSPIKFDAALAEQLQELGQVRHLVSPNQFHYAHIGEWAKAYPDAVTWASPRVRQRARARRIDVRFDHDLQEMPPQDWQRDLDQALFPGGYFKEFIFFHRSSRTLILTDTIINLELDKIDEPWRTATRFSRMDYPHGQAFFGMRLPVLLQRQKAQAVINRLRSWEPRRVILSHGRCFDADADEIIGRIFGKSTP</sequence>
<dbReference type="AlphaFoldDB" id="A0A1H8T5P2"/>
<reference evidence="3" key="2">
    <citation type="submission" date="2016-10" db="EMBL/GenBank/DDBJ databases">
        <authorList>
            <person name="Wibberg D."/>
        </authorList>
    </citation>
    <scope>NUCLEOTIDE SEQUENCE [LARGE SCALE GENOMIC DNA]</scope>
</reference>
<evidence type="ECO:0000313" key="4">
    <source>
        <dbReference type="Proteomes" id="UP000198939"/>
    </source>
</evidence>
<evidence type="ECO:0000313" key="1">
    <source>
        <dbReference type="EMBL" id="SEI14189.1"/>
    </source>
</evidence>
<dbReference type="RefSeq" id="WP_072379660.1">
    <property type="nucleotide sequence ID" value="NZ_FNXB01000036.1"/>
</dbReference>
<protein>
    <recommendedName>
        <fullName evidence="5">DUF4336 domain-containing protein</fullName>
    </recommendedName>
</protein>
<reference evidence="1" key="1">
    <citation type="submission" date="2016-10" db="EMBL/GenBank/DDBJ databases">
        <authorList>
            <person name="de Groot N.N."/>
        </authorList>
    </citation>
    <scope>NUCLEOTIDE SEQUENCE [LARGE SCALE GENOMIC DNA]</scope>
    <source>
        <strain evidence="1">CCBAU85039</strain>
    </source>
</reference>
<organism evidence="1 3">
    <name type="scientific">Rhizobium tibeticum</name>
    <dbReference type="NCBI Taxonomy" id="501024"/>
    <lineage>
        <taxon>Bacteria</taxon>
        <taxon>Pseudomonadati</taxon>
        <taxon>Pseudomonadota</taxon>
        <taxon>Alphaproteobacteria</taxon>
        <taxon>Hyphomicrobiales</taxon>
        <taxon>Rhizobiaceae</taxon>
        <taxon>Rhizobium/Agrobacterium group</taxon>
        <taxon>Rhizobium</taxon>
    </lineage>
</organism>
<keyword evidence="4" id="KW-1185">Reference proteome</keyword>
<name>A0A1H8T5P2_9HYPH</name>
<proteinExistence type="predicted"/>
<evidence type="ECO:0000313" key="2">
    <source>
        <dbReference type="EMBL" id="SEO86125.1"/>
    </source>
</evidence>
<dbReference type="Proteomes" id="UP000198939">
    <property type="component" value="Unassembled WGS sequence"/>
</dbReference>
<dbReference type="InterPro" id="IPR025638">
    <property type="entry name" value="DUF4336"/>
</dbReference>
<dbReference type="PANTHER" id="PTHR33835">
    <property type="entry name" value="YALI0C07656P"/>
    <property type="match status" value="1"/>
</dbReference>
<dbReference type="InterPro" id="IPR036866">
    <property type="entry name" value="RibonucZ/Hydroxyglut_hydro"/>
</dbReference>
<reference evidence="2 4" key="3">
    <citation type="submission" date="2016-10" db="EMBL/GenBank/DDBJ databases">
        <authorList>
            <person name="Varghese N."/>
            <person name="Submissions S."/>
        </authorList>
    </citation>
    <scope>NUCLEOTIDE SEQUENCE [LARGE SCALE GENOMIC DNA]</scope>
    <source>
        <strain evidence="2 4">CGMCC 1.7071</strain>
    </source>
</reference>
<gene>
    <name evidence="1" type="ORF">RTCCBAU85039_5048</name>
    <name evidence="2" type="ORF">SAMN05216228_102760</name>
</gene>
<accession>A0A1H8T5P2</accession>
<dbReference type="SUPFAM" id="SSF56281">
    <property type="entry name" value="Metallo-hydrolase/oxidoreductase"/>
    <property type="match status" value="1"/>
</dbReference>
<evidence type="ECO:0008006" key="5">
    <source>
        <dbReference type="Google" id="ProtNLM"/>
    </source>
</evidence>